<keyword evidence="1" id="KW-0472">Membrane</keyword>
<organism evidence="2 3">
    <name type="scientific">Ancylostoma ceylanicum</name>
    <dbReference type="NCBI Taxonomy" id="53326"/>
    <lineage>
        <taxon>Eukaryota</taxon>
        <taxon>Metazoa</taxon>
        <taxon>Ecdysozoa</taxon>
        <taxon>Nematoda</taxon>
        <taxon>Chromadorea</taxon>
        <taxon>Rhabditida</taxon>
        <taxon>Rhabditina</taxon>
        <taxon>Rhabditomorpha</taxon>
        <taxon>Strongyloidea</taxon>
        <taxon>Ancylostomatidae</taxon>
        <taxon>Ancylostomatinae</taxon>
        <taxon>Ancylostoma</taxon>
    </lineage>
</organism>
<evidence type="ECO:0000313" key="2">
    <source>
        <dbReference type="EMBL" id="EYC31040.1"/>
    </source>
</evidence>
<proteinExistence type="predicted"/>
<protein>
    <submittedName>
        <fullName evidence="2">Uncharacterized protein</fullName>
    </submittedName>
</protein>
<name>A0A016VUK2_9BILA</name>
<accession>A0A016VUK2</accession>
<dbReference type="OrthoDB" id="5799527at2759"/>
<sequence length="145" mass="16351">MYFLENNLGDELDDRPPPTAIHVAPFREDSPEFMAFGTHAQRAAVISAGIGLSLVIFIFLSVFFEFDWYHHEKGVDIGALSEFSTIQLFLVFQLLFALMPVNFGWSFTILACWDVYSLACCAWNKTWAAALPRPLHNSVHHDALG</sequence>
<keyword evidence="1" id="KW-0812">Transmembrane</keyword>
<keyword evidence="1" id="KW-1133">Transmembrane helix</keyword>
<dbReference type="Proteomes" id="UP000024635">
    <property type="component" value="Unassembled WGS sequence"/>
</dbReference>
<comment type="caution">
    <text evidence="2">The sequence shown here is derived from an EMBL/GenBank/DDBJ whole genome shotgun (WGS) entry which is preliminary data.</text>
</comment>
<dbReference type="EMBL" id="JARK01001340">
    <property type="protein sequence ID" value="EYC31040.1"/>
    <property type="molecule type" value="Genomic_DNA"/>
</dbReference>
<evidence type="ECO:0000313" key="3">
    <source>
        <dbReference type="Proteomes" id="UP000024635"/>
    </source>
</evidence>
<feature type="transmembrane region" description="Helical" evidence="1">
    <location>
        <begin position="43"/>
        <end position="64"/>
    </location>
</feature>
<evidence type="ECO:0000256" key="1">
    <source>
        <dbReference type="SAM" id="Phobius"/>
    </source>
</evidence>
<keyword evidence="3" id="KW-1185">Reference proteome</keyword>
<dbReference type="AlphaFoldDB" id="A0A016VUK2"/>
<gene>
    <name evidence="2" type="primary">Acey_s0004.g1919</name>
    <name evidence="2" type="synonym">Acey-T27F6.7</name>
    <name evidence="2" type="ORF">Y032_0004g1919</name>
</gene>
<feature type="transmembrane region" description="Helical" evidence="1">
    <location>
        <begin position="84"/>
        <end position="105"/>
    </location>
</feature>
<reference evidence="3" key="1">
    <citation type="journal article" date="2015" name="Nat. Genet.">
        <title>The genome and transcriptome of the zoonotic hookworm Ancylostoma ceylanicum identify infection-specific gene families.</title>
        <authorList>
            <person name="Schwarz E.M."/>
            <person name="Hu Y."/>
            <person name="Antoshechkin I."/>
            <person name="Miller M.M."/>
            <person name="Sternberg P.W."/>
            <person name="Aroian R.V."/>
        </authorList>
    </citation>
    <scope>NUCLEOTIDE SEQUENCE</scope>
    <source>
        <strain evidence="3">HY135</strain>
    </source>
</reference>